<dbReference type="EMBL" id="BGZJ01000001">
    <property type="protein sequence ID" value="GBO93839.1"/>
    <property type="molecule type" value="Genomic_DNA"/>
</dbReference>
<name>A0A388SEF8_9BURK</name>
<evidence type="ECO:0000259" key="7">
    <source>
        <dbReference type="Pfam" id="PF09989"/>
    </source>
</evidence>
<gene>
    <name evidence="8" type="ORF">MESMUL_11930</name>
</gene>
<dbReference type="CDD" id="cd24035">
    <property type="entry name" value="ASKHA_NBD_O66634-like_rpt2"/>
    <property type="match status" value="1"/>
</dbReference>
<dbReference type="SUPFAM" id="SSF53067">
    <property type="entry name" value="Actin-like ATPase domain"/>
    <property type="match status" value="2"/>
</dbReference>
<dbReference type="GO" id="GO:0046872">
    <property type="term" value="F:metal ion binding"/>
    <property type="evidence" value="ECO:0007669"/>
    <property type="project" value="UniProtKB-KW"/>
</dbReference>
<evidence type="ECO:0000256" key="4">
    <source>
        <dbReference type="ARBA" id="ARBA00023014"/>
    </source>
</evidence>
<dbReference type="Pfam" id="PF01869">
    <property type="entry name" value="BcrAD_BadFG"/>
    <property type="match status" value="2"/>
</dbReference>
<evidence type="ECO:0000313" key="9">
    <source>
        <dbReference type="Proteomes" id="UP000266091"/>
    </source>
</evidence>
<feature type="domain" description="ATPase BadF/BadG/BcrA/BcrD type" evidence="6">
    <location>
        <begin position="329"/>
        <end position="582"/>
    </location>
</feature>
<dbReference type="CDD" id="cd24034">
    <property type="entry name" value="ASKHA_NBD_O66634-like_rpt1"/>
    <property type="match status" value="1"/>
</dbReference>
<evidence type="ECO:0000256" key="3">
    <source>
        <dbReference type="ARBA" id="ARBA00023004"/>
    </source>
</evidence>
<protein>
    <submittedName>
        <fullName evidence="8">2-hydroxyglutaryl-CoA dehydratase</fullName>
    </submittedName>
</protein>
<dbReference type="PANTHER" id="PTHR32329">
    <property type="entry name" value="BIFUNCTIONAL PROTEIN [INCLUDES 2-HYDROXYACYL-COA DEHYDRATASE (N-TER) AND ITS ACTIVATOR DOMAIN (C_TERM)-RELATED"/>
    <property type="match status" value="1"/>
</dbReference>
<proteinExistence type="predicted"/>
<dbReference type="Pfam" id="PF09989">
    <property type="entry name" value="DUF2229"/>
    <property type="match status" value="1"/>
</dbReference>
<sequence length="1465" mass="159654">MKILGIGLDLGSTTAKFAVVDSEGKILESDYRRHGAAVKETALTLLKELQVKYPDTAFELMLTGSAALDLAVSAGAGFIQEVIASSRAIKLVAPDTDVAIELGGEDAKILYLSDGMELRMNEVCAGGTGAFIDQMASLLNTDASGLNKLAADAKTIYPVASRCGVFAKTDVVPLLNAGSRREDVAASILQAVVDQTIGGLACGRPIRGKVAFLGGPLHFLDQLRARFIATLKLTDETIADIPDGQFIVAYGAALCSLSPRLENENRAGPILLSDWIERIERSRPTGKRTSSLPPLFTSEEEYQKFLADHSRKVTPRAPIAEAKGDLWMGVDLGSTTMKAVVLDSESRIVKSWYGSNTGSVLPTLLPHVIELLKEMPEGAQIRGICTTGYGADLAASVLGTPLSEVETVVHLRAATFLDPKTTYVIDIGGQDMKCLKTHNGVIEQVKLNEACSSGCGAFIQTFAKSLNLTLPEFVHKALFAKNPADLGTRCTVFMNSRVKQAQKEGADVGDIAAGLCYSVIRNALYKVLRLRSAEELGDHVVVQGGSFLNDALLRVLEKHLGKPVLRPDIAGLMGAYGCALIAREKVQMRNLPAPKLDVASLEALEVVTRSFRCKGCNNRCMLTMNRFSNGRKFISGNRCDFGARGGAKKKEEPTNNVCAWKLQHLFEGEPLAEENAPQGVIGIPRALNIYEHYPFWFTLFTKLRFRVVLSPESTKSIFDSGLSSMPSQSVCFPAKLAHGHVTWLATHGVKRIWFPCIPKEEKVFKESDNTFACPVVAGYPEVVRLNADLPAGVEPQVLTPFVLVSDKKVVKRVMLKYFPQLDGAAVDRAYDAARDALADWKQRLEAEGEKVLSEAQAAGKTVVLIAGRPYHVDPLINHGLPDYIASLGVSVVTEDSVMQLAPEPGKLRVVNQWAYHSRLYRAAALAATEPCVELIHLTNFGCGIDAITSDQVAEILQRSGKLYTLLKIDEGDSLGPAKIRIASLLATVEERKAGRGMPKADESDETPAKAPAKPAVFVRSMRETHTILAPQMSAIHFAILEKALSASGYKLKLLPVASPRAIETGLKYVNNDACYPAIVTIGQLVNALKENVEDPDHTALMLAQTCGPCRATNYIALLHRALAEAGFSQVPVVSLSGGSLNEQPGFSISPLALRRAMIATLYGDMLQRLYYATKAHELFKGDAKEKLDEWIERARDVSFRNSVEDFESDMIPMVREFGSIPQDDIEKPRVGIVGEILLKYHPDANRHLTDMILAEGGEPVLTDMTDFFLYCLDDSVIEQKFRRGSFLKSMVGKFFMGRIESLRRSMREALAGTRYMPIADFKELQTSVKGIVSLGEQAGEGWLLTAEMIDFINHGVPNVLCLQPFGCLPNHITGKGVAKAIRGRYPESNLMALDFEAGSSEANIANRVKLFMTIARETKQKEIGSDSSTNPVVENAKKVLDRLRGIGGVEERPVRVYGFNRESSK</sequence>
<evidence type="ECO:0000313" key="8">
    <source>
        <dbReference type="EMBL" id="GBO93839.1"/>
    </source>
</evidence>
<dbReference type="InterPro" id="IPR018709">
    <property type="entry name" value="CoA_activase_DUF2229"/>
</dbReference>
<organism evidence="8 9">
    <name type="scientific">Mesosutterella multiformis</name>
    <dbReference type="NCBI Taxonomy" id="2259133"/>
    <lineage>
        <taxon>Bacteria</taxon>
        <taxon>Pseudomonadati</taxon>
        <taxon>Pseudomonadota</taxon>
        <taxon>Betaproteobacteria</taxon>
        <taxon>Burkholderiales</taxon>
        <taxon>Sutterellaceae</taxon>
        <taxon>Mesosutterella</taxon>
    </lineage>
</organism>
<dbReference type="Gene3D" id="3.30.420.40">
    <property type="match status" value="4"/>
</dbReference>
<evidence type="ECO:0000256" key="5">
    <source>
        <dbReference type="SAM" id="MobiDB-lite"/>
    </source>
</evidence>
<evidence type="ECO:0000256" key="2">
    <source>
        <dbReference type="ARBA" id="ARBA00022723"/>
    </source>
</evidence>
<evidence type="ECO:0000259" key="6">
    <source>
        <dbReference type="Pfam" id="PF01869"/>
    </source>
</evidence>
<keyword evidence="2" id="KW-0479">Metal-binding</keyword>
<dbReference type="InterPro" id="IPR008275">
    <property type="entry name" value="CoA_E_activase_dom"/>
</dbReference>
<keyword evidence="3" id="KW-0408">Iron</keyword>
<dbReference type="RefSeq" id="WP_202973735.1">
    <property type="nucleotide sequence ID" value="NZ_BGZJ01000001.1"/>
</dbReference>
<dbReference type="PANTHER" id="PTHR32329:SF4">
    <property type="entry name" value="ACTIVATOR OF 2-HYDROXYACYL-COA DEHYDRATASE"/>
    <property type="match status" value="1"/>
</dbReference>
<comment type="cofactor">
    <cofactor evidence="1">
        <name>[4Fe-4S] cluster</name>
        <dbReference type="ChEBI" id="CHEBI:49883"/>
    </cofactor>
</comment>
<keyword evidence="9" id="KW-1185">Reference proteome</keyword>
<evidence type="ECO:0000256" key="1">
    <source>
        <dbReference type="ARBA" id="ARBA00001966"/>
    </source>
</evidence>
<dbReference type="Proteomes" id="UP000266091">
    <property type="component" value="Unassembled WGS sequence"/>
</dbReference>
<reference evidence="8 9" key="1">
    <citation type="journal article" date="2018" name="Int. J. Syst. Evol. Microbiol.">
        <title>Mesosutterella multiformis gen. nov., sp. nov., a member of the family Sutterellaceae and Sutterella megalosphaeroides sp. nov., isolated from human faeces.</title>
        <authorList>
            <person name="Sakamoto M."/>
            <person name="Ikeyama N."/>
            <person name="Kunihiro T."/>
            <person name="Iino T."/>
            <person name="Yuki M."/>
            <person name="Ohkuma M."/>
        </authorList>
    </citation>
    <scope>NUCLEOTIDE SEQUENCE [LARGE SCALE GENOMIC DNA]</scope>
    <source>
        <strain evidence="8 9">4NBBH2</strain>
    </source>
</reference>
<comment type="caution">
    <text evidence="8">The sequence shown here is derived from an EMBL/GenBank/DDBJ whole genome shotgun (WGS) entry which is preliminary data.</text>
</comment>
<dbReference type="InterPro" id="IPR051805">
    <property type="entry name" value="Dehydratase_Activator_Redct"/>
</dbReference>
<feature type="domain" description="ATPase BadF/BadG/BcrA/BcrD type" evidence="6">
    <location>
        <begin position="6"/>
        <end position="255"/>
    </location>
</feature>
<dbReference type="InterPro" id="IPR043129">
    <property type="entry name" value="ATPase_NBD"/>
</dbReference>
<keyword evidence="4" id="KW-0411">Iron-sulfur</keyword>
<dbReference type="InterPro" id="IPR002731">
    <property type="entry name" value="ATPase_BadF"/>
</dbReference>
<dbReference type="GO" id="GO:0051536">
    <property type="term" value="F:iron-sulfur cluster binding"/>
    <property type="evidence" value="ECO:0007669"/>
    <property type="project" value="UniProtKB-KW"/>
</dbReference>
<accession>A0A388SEF8</accession>
<feature type="domain" description="DUF2229" evidence="7">
    <location>
        <begin position="681"/>
        <end position="897"/>
    </location>
</feature>
<dbReference type="NCBIfam" id="TIGR00241">
    <property type="entry name" value="CoA_E_activ"/>
    <property type="match status" value="1"/>
</dbReference>
<feature type="region of interest" description="Disordered" evidence="5">
    <location>
        <begin position="993"/>
        <end position="1012"/>
    </location>
</feature>